<name>A0ABX5XZA4_9BACT</name>
<dbReference type="EC" id="2.7.11.1" evidence="8"/>
<protein>
    <submittedName>
        <fullName evidence="8">Serine/threonine-protein kinase PknB</fullName>
        <ecNumber evidence="8">2.7.11.1</ecNumber>
    </submittedName>
</protein>
<dbReference type="PROSITE" id="PS50082">
    <property type="entry name" value="WD_REPEATS_2"/>
    <property type="match status" value="2"/>
</dbReference>
<keyword evidence="4 6" id="KW-0067">ATP-binding</keyword>
<organism evidence="8 9">
    <name type="scientific">Stieleria magnilauensis</name>
    <dbReference type="NCBI Taxonomy" id="2527963"/>
    <lineage>
        <taxon>Bacteria</taxon>
        <taxon>Pseudomonadati</taxon>
        <taxon>Planctomycetota</taxon>
        <taxon>Planctomycetia</taxon>
        <taxon>Pirellulales</taxon>
        <taxon>Pirellulaceae</taxon>
        <taxon>Stieleria</taxon>
    </lineage>
</organism>
<dbReference type="Proteomes" id="UP000318081">
    <property type="component" value="Chromosome"/>
</dbReference>
<dbReference type="InterPro" id="IPR017441">
    <property type="entry name" value="Protein_kinase_ATP_BS"/>
</dbReference>
<keyword evidence="9" id="KW-1185">Reference proteome</keyword>
<dbReference type="InterPro" id="IPR011009">
    <property type="entry name" value="Kinase-like_dom_sf"/>
</dbReference>
<evidence type="ECO:0000256" key="2">
    <source>
        <dbReference type="ARBA" id="ARBA00022741"/>
    </source>
</evidence>
<dbReference type="InterPro" id="IPR000719">
    <property type="entry name" value="Prot_kinase_dom"/>
</dbReference>
<evidence type="ECO:0000256" key="6">
    <source>
        <dbReference type="PROSITE-ProRule" id="PRU10141"/>
    </source>
</evidence>
<sequence length="1119" mass="123934">MNEIPESRHHLTKRIFLEAIESGLVGQRLADRLSERCGSDVALRAGVEALLRASTVEDPLCDLVDQPRLGESDRVNLAAGQWLGSYQIETLLGEGGMGVVYRARQRDPIERTVAIKMVKPGMDSREMLRRFQWEQAVLARLEHPNIARLLDAGQADDGRPYFVMEFVKGEPLIEYCNRKRLTIQERFLLFGTVCSAIRFAHQHGVLHRDLKPGNLLVTDDGKQTAAKVIDFGIARLMDDGGERLTRVLRVLGTRPYVSPEQVSGDQSRIDTRSDVFSLGVVLHELIVGAAPDLDHVYCSAGSAESHSDLITRPSKFFCSLDDPARSRIADDRQTTVPVLQQLVTGDLDWILMKAIGKTPAERYGSVEALANDLSNLTAGLPVQARRQTPMYLVKKFLLRHKVTSLLTLSTISSVLLGFGISLYQVGITREAHRRSEQLRLGMVAAQKQTQQIVEAADLRLAAKAISDGDFLEAAEMLDRQNEVNSAALMNRTTKNSLAHTYLQKKLEEFGRSRYQAPLSLHTMAYDPKRRTIMFGGEEGVVRVLDLEGDGIHELPPSGQPSIGSLTFSTVTGDLFAGGSDGSIKAMSVVQRASWRKICEFQSAPLDFCVSRNGDYLFVCDGSADVSVVEVESGQVVRQLRQHEEGIYGISISDDGSRIATASKDQTSVVWQWPEGEILNQTSRSDYRLVDIALDSAGKTLVDGSVDGEVRLVDVETGKSSMTIRVPSAVSSVDISADGKTVVAGCRTGMVYCLTREDFKRSANDKEYASTLIGKSQHQSHDTRVESCLCLTPESVFSVGRDGRLVESSFRSNTVETTDLKSKNDRIAVSPDGDWIAAHDYVRVELVETATGRSYALDAELPRAEYAGLNFSPQGDLFLAAKDGRIAQLTLPDSEVDDNVDETVRSIAAAVRVFDAPVTADYAELRFSHGGDRMMLFSRKDSVVIVVALPRFELLFRKEVPNAYTADLSSSGRYLATSHIGELFVNEVDGGRLLASSSKHHSETTNDLRFSPDERWLYSVSNDRRIKRWDYRSAEIPELVGVQPSDLPKFLSISRDGETLFSSGRGPQVWLWHTGAMQKLFPVMPSAEGYFRTYLSADDSTLIGLDREFQTKWIRMRLKN</sequence>
<keyword evidence="1 8" id="KW-0808">Transferase</keyword>
<dbReference type="RefSeq" id="WP_419580551.1">
    <property type="nucleotide sequence ID" value="NZ_CP036432.1"/>
</dbReference>
<dbReference type="SUPFAM" id="SSF56112">
    <property type="entry name" value="Protein kinase-like (PK-like)"/>
    <property type="match status" value="1"/>
</dbReference>
<evidence type="ECO:0000313" key="8">
    <source>
        <dbReference type="EMBL" id="QDV87374.1"/>
    </source>
</evidence>
<dbReference type="PROSITE" id="PS50294">
    <property type="entry name" value="WD_REPEATS_REGION"/>
    <property type="match status" value="2"/>
</dbReference>
<keyword evidence="5" id="KW-0853">WD repeat</keyword>
<dbReference type="Pfam" id="PF00069">
    <property type="entry name" value="Pkinase"/>
    <property type="match status" value="1"/>
</dbReference>
<dbReference type="PROSITE" id="PS00108">
    <property type="entry name" value="PROTEIN_KINASE_ST"/>
    <property type="match status" value="1"/>
</dbReference>
<dbReference type="PROSITE" id="PS00107">
    <property type="entry name" value="PROTEIN_KINASE_ATP"/>
    <property type="match status" value="1"/>
</dbReference>
<dbReference type="SUPFAM" id="SSF50965">
    <property type="entry name" value="Galactose oxidase, central domain"/>
    <property type="match status" value="1"/>
</dbReference>
<dbReference type="InterPro" id="IPR008271">
    <property type="entry name" value="Ser/Thr_kinase_AS"/>
</dbReference>
<dbReference type="GO" id="GO:0004674">
    <property type="term" value="F:protein serine/threonine kinase activity"/>
    <property type="evidence" value="ECO:0007669"/>
    <property type="project" value="UniProtKB-EC"/>
</dbReference>
<dbReference type="InterPro" id="IPR001680">
    <property type="entry name" value="WD40_rpt"/>
</dbReference>
<proteinExistence type="predicted"/>
<evidence type="ECO:0000256" key="3">
    <source>
        <dbReference type="ARBA" id="ARBA00022777"/>
    </source>
</evidence>
<keyword evidence="3 8" id="KW-0418">Kinase</keyword>
<dbReference type="Gene3D" id="1.10.510.10">
    <property type="entry name" value="Transferase(Phosphotransferase) domain 1"/>
    <property type="match status" value="1"/>
</dbReference>
<feature type="domain" description="Protein kinase" evidence="7">
    <location>
        <begin position="86"/>
        <end position="376"/>
    </location>
</feature>
<feature type="repeat" description="WD" evidence="5">
    <location>
        <begin position="639"/>
        <end position="680"/>
    </location>
</feature>
<dbReference type="PROSITE" id="PS50011">
    <property type="entry name" value="PROTEIN_KINASE_DOM"/>
    <property type="match status" value="1"/>
</dbReference>
<evidence type="ECO:0000256" key="1">
    <source>
        <dbReference type="ARBA" id="ARBA00022679"/>
    </source>
</evidence>
<dbReference type="PANTHER" id="PTHR43289:SF6">
    <property type="entry name" value="SERINE_THREONINE-PROTEIN KINASE NEKL-3"/>
    <property type="match status" value="1"/>
</dbReference>
<evidence type="ECO:0000256" key="5">
    <source>
        <dbReference type="PROSITE-ProRule" id="PRU00221"/>
    </source>
</evidence>
<dbReference type="EMBL" id="CP036432">
    <property type="protein sequence ID" value="QDV87374.1"/>
    <property type="molecule type" value="Genomic_DNA"/>
</dbReference>
<dbReference type="SUPFAM" id="SSF82171">
    <property type="entry name" value="DPP6 N-terminal domain-like"/>
    <property type="match status" value="1"/>
</dbReference>
<dbReference type="InterPro" id="IPR011043">
    <property type="entry name" value="Gal_Oxase/kelch_b-propeller"/>
</dbReference>
<evidence type="ECO:0000313" key="9">
    <source>
        <dbReference type="Proteomes" id="UP000318081"/>
    </source>
</evidence>
<evidence type="ECO:0000256" key="4">
    <source>
        <dbReference type="ARBA" id="ARBA00022840"/>
    </source>
</evidence>
<reference evidence="8 9" key="1">
    <citation type="submission" date="2019-02" db="EMBL/GenBank/DDBJ databases">
        <title>Deep-cultivation of Planctomycetes and their phenomic and genomic characterization uncovers novel biology.</title>
        <authorList>
            <person name="Wiegand S."/>
            <person name="Jogler M."/>
            <person name="Boedeker C."/>
            <person name="Pinto D."/>
            <person name="Vollmers J."/>
            <person name="Rivas-Marin E."/>
            <person name="Kohn T."/>
            <person name="Peeters S.H."/>
            <person name="Heuer A."/>
            <person name="Rast P."/>
            <person name="Oberbeckmann S."/>
            <person name="Bunk B."/>
            <person name="Jeske O."/>
            <person name="Meyerdierks A."/>
            <person name="Storesund J.E."/>
            <person name="Kallscheuer N."/>
            <person name="Luecker S."/>
            <person name="Lage O.M."/>
            <person name="Pohl T."/>
            <person name="Merkel B.J."/>
            <person name="Hornburger P."/>
            <person name="Mueller R.-W."/>
            <person name="Bruemmer F."/>
            <person name="Labrenz M."/>
            <person name="Spormann A.M."/>
            <person name="Op den Camp H."/>
            <person name="Overmann J."/>
            <person name="Amann R."/>
            <person name="Jetten M.S.M."/>
            <person name="Mascher T."/>
            <person name="Medema M.H."/>
            <person name="Devos D.P."/>
            <person name="Kaster A.-K."/>
            <person name="Ovreas L."/>
            <person name="Rohde M."/>
            <person name="Galperin M.Y."/>
            <person name="Jogler C."/>
        </authorList>
    </citation>
    <scope>NUCLEOTIDE SEQUENCE [LARGE SCALE GENOMIC DNA]</scope>
    <source>
        <strain evidence="8 9">TBK1r</strain>
    </source>
</reference>
<dbReference type="Gene3D" id="2.130.10.10">
    <property type="entry name" value="YVTN repeat-like/Quinoprotein amine dehydrogenase"/>
    <property type="match status" value="3"/>
</dbReference>
<keyword evidence="2 6" id="KW-0547">Nucleotide-binding</keyword>
<dbReference type="CDD" id="cd14014">
    <property type="entry name" value="STKc_PknB_like"/>
    <property type="match status" value="1"/>
</dbReference>
<dbReference type="InterPro" id="IPR015943">
    <property type="entry name" value="WD40/YVTN_repeat-like_dom_sf"/>
</dbReference>
<dbReference type="SMART" id="SM00320">
    <property type="entry name" value="WD40"/>
    <property type="match status" value="6"/>
</dbReference>
<dbReference type="Pfam" id="PF00400">
    <property type="entry name" value="WD40"/>
    <property type="match status" value="2"/>
</dbReference>
<accession>A0ABX5XZA4</accession>
<gene>
    <name evidence="8" type="primary">pknB_16</name>
    <name evidence="8" type="ORF">TBK1r_64040</name>
</gene>
<evidence type="ECO:0000259" key="7">
    <source>
        <dbReference type="PROSITE" id="PS50011"/>
    </source>
</evidence>
<feature type="repeat" description="WD" evidence="5">
    <location>
        <begin position="997"/>
        <end position="1038"/>
    </location>
</feature>
<dbReference type="Gene3D" id="3.30.200.20">
    <property type="entry name" value="Phosphorylase Kinase, domain 1"/>
    <property type="match status" value="1"/>
</dbReference>
<feature type="binding site" evidence="6">
    <location>
        <position position="116"/>
    </location>
    <ligand>
        <name>ATP</name>
        <dbReference type="ChEBI" id="CHEBI:30616"/>
    </ligand>
</feature>
<dbReference type="PANTHER" id="PTHR43289">
    <property type="entry name" value="MITOGEN-ACTIVATED PROTEIN KINASE KINASE KINASE 20-RELATED"/>
    <property type="match status" value="1"/>
</dbReference>
<dbReference type="SMART" id="SM00220">
    <property type="entry name" value="S_TKc"/>
    <property type="match status" value="1"/>
</dbReference>